<keyword evidence="3 5" id="KW-1133">Transmembrane helix</keyword>
<evidence type="ECO:0000256" key="2">
    <source>
        <dbReference type="ARBA" id="ARBA00022692"/>
    </source>
</evidence>
<dbReference type="OrthoDB" id="7872013at2"/>
<feature type="transmembrane region" description="Helical" evidence="5">
    <location>
        <begin position="71"/>
        <end position="91"/>
    </location>
</feature>
<dbReference type="GO" id="GO:0016020">
    <property type="term" value="C:membrane"/>
    <property type="evidence" value="ECO:0007669"/>
    <property type="project" value="UniProtKB-SubCell"/>
</dbReference>
<dbReference type="Pfam" id="PF04893">
    <property type="entry name" value="Yip1"/>
    <property type="match status" value="1"/>
</dbReference>
<dbReference type="EMBL" id="FNVD01000001">
    <property type="protein sequence ID" value="SEF48023.1"/>
    <property type="molecule type" value="Genomic_DNA"/>
</dbReference>
<dbReference type="RefSeq" id="WP_160114836.1">
    <property type="nucleotide sequence ID" value="NZ_FNVD01000001.1"/>
</dbReference>
<sequence length="196" mass="20986">MTLAELRSLTVLSVTVPAEAARRILALRLPRGVLWSALLLAAALNAILFALSNILLPTPHMMPWIFQSPLVYFGLVVLALVAFIQALVWVGQGLGGQGGTDEIMAVIVWMQYLRVLVQAASLVLMLVFPILSLVLVMAATVIGVWILLHFIAQAHRLDGLGRAAFVVILSGLAVIIAASLFMALVLGPFTGDMSHV</sequence>
<accession>A0A1H5SBI3</accession>
<keyword evidence="2 5" id="KW-0812">Transmembrane</keyword>
<feature type="transmembrane region" description="Helical" evidence="5">
    <location>
        <begin position="130"/>
        <end position="151"/>
    </location>
</feature>
<name>A0A1H5SBI3_9RHOB</name>
<proteinExistence type="predicted"/>
<evidence type="ECO:0000256" key="1">
    <source>
        <dbReference type="ARBA" id="ARBA00004141"/>
    </source>
</evidence>
<dbReference type="Proteomes" id="UP000236742">
    <property type="component" value="Unassembled WGS sequence"/>
</dbReference>
<comment type="subcellular location">
    <subcellularLocation>
        <location evidence="1">Membrane</location>
        <topology evidence="1">Multi-pass membrane protein</topology>
    </subcellularLocation>
</comment>
<dbReference type="InterPro" id="IPR006977">
    <property type="entry name" value="Yip1_dom"/>
</dbReference>
<gene>
    <name evidence="7" type="ORF">SAMN05421751_101442</name>
</gene>
<dbReference type="AlphaFoldDB" id="A0A1H5SBI3"/>
<feature type="transmembrane region" description="Helical" evidence="5">
    <location>
        <begin position="163"/>
        <end position="186"/>
    </location>
</feature>
<evidence type="ECO:0000256" key="4">
    <source>
        <dbReference type="ARBA" id="ARBA00023136"/>
    </source>
</evidence>
<reference evidence="7 8" key="1">
    <citation type="submission" date="2016-10" db="EMBL/GenBank/DDBJ databases">
        <authorList>
            <person name="de Groot N.N."/>
        </authorList>
    </citation>
    <scope>NUCLEOTIDE SEQUENCE [LARGE SCALE GENOMIC DNA]</scope>
    <source>
        <strain evidence="7 8">DSM 23413</strain>
    </source>
</reference>
<evidence type="ECO:0000256" key="5">
    <source>
        <dbReference type="SAM" id="Phobius"/>
    </source>
</evidence>
<keyword evidence="8" id="KW-1185">Reference proteome</keyword>
<feature type="domain" description="Yip1" evidence="6">
    <location>
        <begin position="14"/>
        <end position="178"/>
    </location>
</feature>
<keyword evidence="4 5" id="KW-0472">Membrane</keyword>
<evidence type="ECO:0000313" key="7">
    <source>
        <dbReference type="EMBL" id="SEF48023.1"/>
    </source>
</evidence>
<evidence type="ECO:0000259" key="6">
    <source>
        <dbReference type="Pfam" id="PF04893"/>
    </source>
</evidence>
<protein>
    <submittedName>
        <fullName evidence="7">Yip1 domain-containing protein</fullName>
    </submittedName>
</protein>
<feature type="transmembrane region" description="Helical" evidence="5">
    <location>
        <begin position="32"/>
        <end position="51"/>
    </location>
</feature>
<evidence type="ECO:0000256" key="3">
    <source>
        <dbReference type="ARBA" id="ARBA00022989"/>
    </source>
</evidence>
<organism evidence="7 8">
    <name type="scientific">Jhaorihella thermophila</name>
    <dbReference type="NCBI Taxonomy" id="488547"/>
    <lineage>
        <taxon>Bacteria</taxon>
        <taxon>Pseudomonadati</taxon>
        <taxon>Pseudomonadota</taxon>
        <taxon>Alphaproteobacteria</taxon>
        <taxon>Rhodobacterales</taxon>
        <taxon>Paracoccaceae</taxon>
        <taxon>Jhaorihella</taxon>
    </lineage>
</organism>
<feature type="transmembrane region" description="Helical" evidence="5">
    <location>
        <begin position="103"/>
        <end position="124"/>
    </location>
</feature>
<evidence type="ECO:0000313" key="8">
    <source>
        <dbReference type="Proteomes" id="UP000236742"/>
    </source>
</evidence>